<dbReference type="Pfam" id="PF01435">
    <property type="entry name" value="Peptidase_M48"/>
    <property type="match status" value="1"/>
</dbReference>
<evidence type="ECO:0000256" key="3">
    <source>
        <dbReference type="ARBA" id="ARBA00022801"/>
    </source>
</evidence>
<comment type="caution">
    <text evidence="8">The sequence shown here is derived from an EMBL/GenBank/DDBJ whole genome shotgun (WGS) entry which is preliminary data.</text>
</comment>
<keyword evidence="5 6" id="KW-0482">Metalloprotease</keyword>
<comment type="cofactor">
    <cofactor evidence="6">
        <name>Zn(2+)</name>
        <dbReference type="ChEBI" id="CHEBI:29105"/>
    </cofactor>
    <text evidence="6">Binds 1 zinc ion per subunit.</text>
</comment>
<protein>
    <submittedName>
        <fullName evidence="8">M48 family metallopeptidase</fullName>
    </submittedName>
</protein>
<comment type="similarity">
    <text evidence="6">Belongs to the peptidase M48 family.</text>
</comment>
<keyword evidence="4 6" id="KW-0862">Zinc</keyword>
<reference evidence="8 9" key="1">
    <citation type="submission" date="2024-04" db="EMBL/GenBank/DDBJ databases">
        <title>Albibacterium profundi sp. nov., isolated from sediment of the Challenger Deep of Mariana Trench.</title>
        <authorList>
            <person name="Wang Y."/>
        </authorList>
    </citation>
    <scope>NUCLEOTIDE SEQUENCE [LARGE SCALE GENOMIC DNA]</scope>
    <source>
        <strain evidence="8 9">RHL897</strain>
    </source>
</reference>
<dbReference type="Proteomes" id="UP001580928">
    <property type="component" value="Unassembled WGS sequence"/>
</dbReference>
<organism evidence="8 9">
    <name type="scientific">Albibacterium profundi</name>
    <dbReference type="NCBI Taxonomy" id="3134906"/>
    <lineage>
        <taxon>Bacteria</taxon>
        <taxon>Pseudomonadati</taxon>
        <taxon>Bacteroidota</taxon>
        <taxon>Sphingobacteriia</taxon>
        <taxon>Sphingobacteriales</taxon>
        <taxon>Sphingobacteriaceae</taxon>
        <taxon>Albibacterium</taxon>
    </lineage>
</organism>
<dbReference type="Gene3D" id="3.30.2010.10">
    <property type="entry name" value="Metalloproteases ('zincins'), catalytic domain"/>
    <property type="match status" value="1"/>
</dbReference>
<evidence type="ECO:0000259" key="7">
    <source>
        <dbReference type="Pfam" id="PF01435"/>
    </source>
</evidence>
<keyword evidence="1 6" id="KW-0645">Protease</keyword>
<dbReference type="EMBL" id="JBBVGT010000003">
    <property type="protein sequence ID" value="MFB5946801.1"/>
    <property type="molecule type" value="Genomic_DNA"/>
</dbReference>
<evidence type="ECO:0000313" key="9">
    <source>
        <dbReference type="Proteomes" id="UP001580928"/>
    </source>
</evidence>
<evidence type="ECO:0000256" key="4">
    <source>
        <dbReference type="ARBA" id="ARBA00022833"/>
    </source>
</evidence>
<dbReference type="PANTHER" id="PTHR22726:SF1">
    <property type="entry name" value="METALLOENDOPEPTIDASE OMA1, MITOCHONDRIAL"/>
    <property type="match status" value="1"/>
</dbReference>
<name>A0ABV5CGW4_9SPHI</name>
<evidence type="ECO:0000256" key="6">
    <source>
        <dbReference type="RuleBase" id="RU003983"/>
    </source>
</evidence>
<dbReference type="CDD" id="cd07332">
    <property type="entry name" value="M48C_Oma1_like"/>
    <property type="match status" value="1"/>
</dbReference>
<dbReference type="PANTHER" id="PTHR22726">
    <property type="entry name" value="METALLOENDOPEPTIDASE OMA1"/>
    <property type="match status" value="1"/>
</dbReference>
<evidence type="ECO:0000256" key="2">
    <source>
        <dbReference type="ARBA" id="ARBA00022723"/>
    </source>
</evidence>
<keyword evidence="3 6" id="KW-0378">Hydrolase</keyword>
<evidence type="ECO:0000256" key="5">
    <source>
        <dbReference type="ARBA" id="ARBA00023049"/>
    </source>
</evidence>
<accession>A0ABV5CGW4</accession>
<proteinExistence type="inferred from homology"/>
<evidence type="ECO:0000256" key="1">
    <source>
        <dbReference type="ARBA" id="ARBA00022670"/>
    </source>
</evidence>
<gene>
    <name evidence="8" type="ORF">WKR92_13285</name>
</gene>
<dbReference type="InterPro" id="IPR001915">
    <property type="entry name" value="Peptidase_M48"/>
</dbReference>
<evidence type="ECO:0000313" key="8">
    <source>
        <dbReference type="EMBL" id="MFB5946801.1"/>
    </source>
</evidence>
<keyword evidence="2" id="KW-0479">Metal-binding</keyword>
<feature type="domain" description="Peptidase M48" evidence="7">
    <location>
        <begin position="70"/>
        <end position="237"/>
    </location>
</feature>
<dbReference type="RefSeq" id="WP_375558330.1">
    <property type="nucleotide sequence ID" value="NZ_JBBVGT010000003.1"/>
</dbReference>
<keyword evidence="9" id="KW-1185">Reference proteome</keyword>
<dbReference type="InterPro" id="IPR051156">
    <property type="entry name" value="Mito/Outer_Membr_Metalloprot"/>
</dbReference>
<sequence length="266" mass="30288">MRKLFIQFLSILVLFFGSWLLLGQIDWMRILKVEQLSEKTEEKLGQLYWNYFKNSQEEILDDEVYKPIDSIFTVLCDANGIDRDEIKLHILDNRQVNAFALPGKQIILFSGLISDSQNEAELAGVLGHELAHIQEQHITKKLIKEVGLSVLVSTATGGNGEIVRQSAKVLSSSAYDRSLEKTADKKAIDYLEKAGLPLKPMADFLLRMEENSEKLPESLVWVSTHPDGMARVDYIHEYIKSKSESDRTILNSSTWSKLQDFLDPEK</sequence>